<feature type="transmembrane region" description="Helical" evidence="7">
    <location>
        <begin position="290"/>
        <end position="309"/>
    </location>
</feature>
<dbReference type="HOGENOM" id="CLU_000960_22_1_1"/>
<evidence type="ECO:0000256" key="3">
    <source>
        <dbReference type="ARBA" id="ARBA00022692"/>
    </source>
</evidence>
<dbReference type="CDD" id="cd17502">
    <property type="entry name" value="MFS_Azr1_MDR_like"/>
    <property type="match status" value="1"/>
</dbReference>
<keyword evidence="5 7" id="KW-0472">Membrane</keyword>
<feature type="transmembrane region" description="Helical" evidence="7">
    <location>
        <begin position="129"/>
        <end position="149"/>
    </location>
</feature>
<protein>
    <recommendedName>
        <fullName evidence="8">Major facilitator superfamily (MFS) profile domain-containing protein</fullName>
    </recommendedName>
</protein>
<evidence type="ECO:0000256" key="4">
    <source>
        <dbReference type="ARBA" id="ARBA00022989"/>
    </source>
</evidence>
<sequence length="450" mass="48188">MEKIGHSSTTEVAVPSSVASEHSLNQPAVVLDGDATEKGAVLNENGPDSTEQTEGHLAGPQLFFVMFSATLAVFLMLLDSSIVATAIPDITGDFQSLDDIGWYGTAYLLGNCVFQPLSGKIYTYFNVKWTFLIFFAVFEIGSALCGAAISTDMLIIGRAVAGLGASGLLNGGYTLVSLTVPLAKQAGFRGILIGLSFFGLLAGPLIGGALTEYTTWRWCFYINLPAGVVVAGLLIAVRIPDVRVIGDGDLPISEILGKLDLFGFVLFTPTIMMFIFALQWGGTEYQWDSAIIIGLFAGSFANLIVFLVWENRVGAEAMIPLSLVRRRIIWTSCLNMICFIGCTFTTAYYFPVYFQAVRNASPVQSGIDMLPQILTNMIVTIMTGGLVGRIGYYLPFALASGVLTSVGTGLIATLTPTSSISRRIGYQIISGFQGMGFQIPILAVSNGVRK</sequence>
<reference evidence="9 10" key="1">
    <citation type="journal article" date="2014" name="BMC Genomics">
        <title>Comparative genome sequencing reveals chemotype-specific gene clusters in the toxigenic black mold Stachybotrys.</title>
        <authorList>
            <person name="Semeiks J."/>
            <person name="Borek D."/>
            <person name="Otwinowski Z."/>
            <person name="Grishin N.V."/>
        </authorList>
    </citation>
    <scope>NUCLEOTIDE SEQUENCE [LARGE SCALE GENOMIC DNA]</scope>
    <source>
        <strain evidence="9 10">IBT 40285</strain>
    </source>
</reference>
<feature type="transmembrane region" description="Helical" evidence="7">
    <location>
        <begin position="188"/>
        <end position="208"/>
    </location>
</feature>
<feature type="transmembrane region" description="Helical" evidence="7">
    <location>
        <begin position="259"/>
        <end position="278"/>
    </location>
</feature>
<feature type="transmembrane region" description="Helical" evidence="7">
    <location>
        <begin position="62"/>
        <end position="88"/>
    </location>
</feature>
<dbReference type="Gene3D" id="1.20.1250.20">
    <property type="entry name" value="MFS general substrate transporter like domains"/>
    <property type="match status" value="2"/>
</dbReference>
<feature type="transmembrane region" description="Helical" evidence="7">
    <location>
        <begin position="424"/>
        <end position="444"/>
    </location>
</feature>
<evidence type="ECO:0000256" key="2">
    <source>
        <dbReference type="ARBA" id="ARBA00007520"/>
    </source>
</evidence>
<comment type="similarity">
    <text evidence="2">Belongs to the major facilitator superfamily. TCR/Tet family.</text>
</comment>
<evidence type="ECO:0000256" key="5">
    <source>
        <dbReference type="ARBA" id="ARBA00023136"/>
    </source>
</evidence>
<name>A0A084QV54_STAC4</name>
<comment type="subcellular location">
    <subcellularLocation>
        <location evidence="1">Membrane</location>
        <topology evidence="1">Multi-pass membrane protein</topology>
    </subcellularLocation>
</comment>
<feature type="transmembrane region" description="Helical" evidence="7">
    <location>
        <begin position="100"/>
        <end position="117"/>
    </location>
</feature>
<feature type="region of interest" description="Disordered" evidence="6">
    <location>
        <begin position="1"/>
        <end position="21"/>
    </location>
</feature>
<dbReference type="InterPro" id="IPR011701">
    <property type="entry name" value="MFS"/>
</dbReference>
<dbReference type="InParanoid" id="A0A084QV54"/>
<keyword evidence="4 7" id="KW-1133">Transmembrane helix</keyword>
<feature type="domain" description="Major facilitator superfamily (MFS) profile" evidence="8">
    <location>
        <begin position="65"/>
        <end position="450"/>
    </location>
</feature>
<feature type="transmembrane region" description="Helical" evidence="7">
    <location>
        <begin position="220"/>
        <end position="239"/>
    </location>
</feature>
<dbReference type="PANTHER" id="PTHR23501:SF193">
    <property type="entry name" value="MULTIDRUG TRANSPORTER, PUTATIVE (AFU_ORTHOLOGUE AFUA_8G00940)-RELATED"/>
    <property type="match status" value="1"/>
</dbReference>
<accession>A0A084QV54</accession>
<feature type="transmembrane region" description="Helical" evidence="7">
    <location>
        <begin position="155"/>
        <end position="176"/>
    </location>
</feature>
<dbReference type="OrthoDB" id="10021397at2759"/>
<dbReference type="PANTHER" id="PTHR23501">
    <property type="entry name" value="MAJOR FACILITATOR SUPERFAMILY"/>
    <property type="match status" value="1"/>
</dbReference>
<dbReference type="InterPro" id="IPR020846">
    <property type="entry name" value="MFS_dom"/>
</dbReference>
<feature type="transmembrane region" description="Helical" evidence="7">
    <location>
        <begin position="392"/>
        <end position="412"/>
    </location>
</feature>
<dbReference type="Proteomes" id="UP000028524">
    <property type="component" value="Unassembled WGS sequence"/>
</dbReference>
<evidence type="ECO:0000256" key="6">
    <source>
        <dbReference type="SAM" id="MobiDB-lite"/>
    </source>
</evidence>
<feature type="transmembrane region" description="Helical" evidence="7">
    <location>
        <begin position="370"/>
        <end position="387"/>
    </location>
</feature>
<evidence type="ECO:0000313" key="9">
    <source>
        <dbReference type="EMBL" id="KFA67839.1"/>
    </source>
</evidence>
<dbReference type="SUPFAM" id="SSF103473">
    <property type="entry name" value="MFS general substrate transporter"/>
    <property type="match status" value="1"/>
</dbReference>
<evidence type="ECO:0000256" key="7">
    <source>
        <dbReference type="SAM" id="Phobius"/>
    </source>
</evidence>
<dbReference type="FunCoup" id="A0A084QV54">
    <property type="interactions" value="56"/>
</dbReference>
<dbReference type="GO" id="GO:0005886">
    <property type="term" value="C:plasma membrane"/>
    <property type="evidence" value="ECO:0007669"/>
    <property type="project" value="TreeGrafter"/>
</dbReference>
<keyword evidence="3 7" id="KW-0812">Transmembrane</keyword>
<evidence type="ECO:0000256" key="1">
    <source>
        <dbReference type="ARBA" id="ARBA00004141"/>
    </source>
</evidence>
<proteinExistence type="inferred from homology"/>
<dbReference type="Pfam" id="PF07690">
    <property type="entry name" value="MFS_1"/>
    <property type="match status" value="1"/>
</dbReference>
<evidence type="ECO:0000313" key="10">
    <source>
        <dbReference type="Proteomes" id="UP000028524"/>
    </source>
</evidence>
<gene>
    <name evidence="9" type="ORF">S40285_08748</name>
</gene>
<evidence type="ECO:0000259" key="8">
    <source>
        <dbReference type="PROSITE" id="PS50850"/>
    </source>
</evidence>
<dbReference type="InterPro" id="IPR036259">
    <property type="entry name" value="MFS_trans_sf"/>
</dbReference>
<dbReference type="PROSITE" id="PS50850">
    <property type="entry name" value="MFS"/>
    <property type="match status" value="1"/>
</dbReference>
<feature type="transmembrane region" description="Helical" evidence="7">
    <location>
        <begin position="329"/>
        <end position="350"/>
    </location>
</feature>
<dbReference type="OMA" id="RIIWSSC"/>
<dbReference type="AlphaFoldDB" id="A0A084QV54"/>
<dbReference type="EMBL" id="KL660098">
    <property type="protein sequence ID" value="KFA67839.1"/>
    <property type="molecule type" value="Genomic_DNA"/>
</dbReference>
<dbReference type="GO" id="GO:0022857">
    <property type="term" value="F:transmembrane transporter activity"/>
    <property type="evidence" value="ECO:0007669"/>
    <property type="project" value="InterPro"/>
</dbReference>
<organism evidence="9 10">
    <name type="scientific">Stachybotrys chlorohalonatus (strain IBT 40285)</name>
    <dbReference type="NCBI Taxonomy" id="1283841"/>
    <lineage>
        <taxon>Eukaryota</taxon>
        <taxon>Fungi</taxon>
        <taxon>Dikarya</taxon>
        <taxon>Ascomycota</taxon>
        <taxon>Pezizomycotina</taxon>
        <taxon>Sordariomycetes</taxon>
        <taxon>Hypocreomycetidae</taxon>
        <taxon>Hypocreales</taxon>
        <taxon>Stachybotryaceae</taxon>
        <taxon>Stachybotrys</taxon>
    </lineage>
</organism>
<keyword evidence="10" id="KW-1185">Reference proteome</keyword>